<dbReference type="EMBL" id="FXAE01000003">
    <property type="protein sequence ID" value="SME95773.1"/>
    <property type="molecule type" value="Genomic_DNA"/>
</dbReference>
<protein>
    <submittedName>
        <fullName evidence="3">Sporulation and spore germination</fullName>
    </submittedName>
</protein>
<dbReference type="Pfam" id="PF10646">
    <property type="entry name" value="Germane"/>
    <property type="match status" value="1"/>
</dbReference>
<dbReference type="Proteomes" id="UP000192939">
    <property type="component" value="Unassembled WGS sequence"/>
</dbReference>
<feature type="compositionally biased region" description="Polar residues" evidence="1">
    <location>
        <begin position="71"/>
        <end position="83"/>
    </location>
</feature>
<evidence type="ECO:0000313" key="3">
    <source>
        <dbReference type="EMBL" id="SME95773.1"/>
    </source>
</evidence>
<reference evidence="3 4" key="1">
    <citation type="submission" date="2017-04" db="EMBL/GenBank/DDBJ databases">
        <authorList>
            <person name="Varghese N."/>
            <person name="Submissions S."/>
        </authorList>
    </citation>
    <scope>NUCLEOTIDE SEQUENCE [LARGE SCALE GENOMIC DNA]</scope>
    <source>
        <strain evidence="3 4">J12</strain>
    </source>
</reference>
<organism evidence="3 4">
    <name type="scientific">Paenibacillus barengoltzii J12</name>
    <dbReference type="NCBI Taxonomy" id="935846"/>
    <lineage>
        <taxon>Bacteria</taxon>
        <taxon>Bacillati</taxon>
        <taxon>Bacillota</taxon>
        <taxon>Bacilli</taxon>
        <taxon>Bacillales</taxon>
        <taxon>Paenibacillaceae</taxon>
        <taxon>Paenibacillus</taxon>
    </lineage>
</organism>
<accession>A0ABY1LVP0</accession>
<feature type="domain" description="GerMN" evidence="2">
    <location>
        <begin position="101"/>
        <end position="207"/>
    </location>
</feature>
<name>A0ABY1LVP0_9BACL</name>
<proteinExistence type="predicted"/>
<evidence type="ECO:0000259" key="2">
    <source>
        <dbReference type="Pfam" id="PF10646"/>
    </source>
</evidence>
<evidence type="ECO:0000313" key="4">
    <source>
        <dbReference type="Proteomes" id="UP000192939"/>
    </source>
</evidence>
<evidence type="ECO:0000256" key="1">
    <source>
        <dbReference type="SAM" id="MobiDB-lite"/>
    </source>
</evidence>
<gene>
    <name evidence="3" type="ORF">SAMN02744124_00444</name>
</gene>
<feature type="region of interest" description="Disordered" evidence="1">
    <location>
        <begin position="71"/>
        <end position="91"/>
    </location>
</feature>
<comment type="caution">
    <text evidence="3">The sequence shown here is derived from an EMBL/GenBank/DDBJ whole genome shotgun (WGS) entry which is preliminary data.</text>
</comment>
<dbReference type="InterPro" id="IPR019606">
    <property type="entry name" value="GerMN"/>
</dbReference>
<sequence>MPRVSLTVLKNISAFSDRRAKEEVTVNRRRSIILGILVLLLALSSGCGQKPQAAPDAGAGNAEANLGSVQAPNEATPQNSDATQGAGGVDQPQLKTESIEVYFTDEQMLELSKESREISYPAEQDKYLAALKALQTPNTVSQFSLWGKAEFHSADFKDGTVTVDLTLPDEARLGAGGEALAIDALKNTLFQFDEVEAIDVLVDGAAVDTLMGHVELTHPLVRN</sequence>
<keyword evidence="4" id="KW-1185">Reference proteome</keyword>